<keyword evidence="1 3" id="KW-0378">Hydrolase</keyword>
<dbReference type="Pfam" id="PF07859">
    <property type="entry name" value="Abhydrolase_3"/>
    <property type="match status" value="1"/>
</dbReference>
<evidence type="ECO:0000256" key="3">
    <source>
        <dbReference type="HAMAP-Rule" id="MF_03014"/>
    </source>
</evidence>
<feature type="active site" evidence="3">
    <location>
        <position position="186"/>
    </location>
</feature>
<proteinExistence type="inferred from homology"/>
<comment type="pathway">
    <text evidence="3">Amino-acid degradation; L-tryptophan degradation via kynurenine pathway; L-kynurenine from L-tryptophan: step 2/2.</text>
</comment>
<comment type="similarity">
    <text evidence="3">Belongs to the kynurenine formamidase family.</text>
</comment>
<evidence type="ECO:0000259" key="4">
    <source>
        <dbReference type="Pfam" id="PF07859"/>
    </source>
</evidence>
<dbReference type="UniPathway" id="UPA00333">
    <property type="reaction ID" value="UER00454"/>
</dbReference>
<evidence type="ECO:0000256" key="1">
    <source>
        <dbReference type="ARBA" id="ARBA00022801"/>
    </source>
</evidence>
<dbReference type="Proteomes" id="UP000449547">
    <property type="component" value="Unassembled WGS sequence"/>
</dbReference>
<dbReference type="SUPFAM" id="SSF53474">
    <property type="entry name" value="alpha/beta-Hydrolases"/>
    <property type="match status" value="1"/>
</dbReference>
<dbReference type="EMBL" id="SWFT01000035">
    <property type="protein sequence ID" value="KAA8906348.1"/>
    <property type="molecule type" value="Genomic_DNA"/>
</dbReference>
<dbReference type="InterPro" id="IPR029058">
    <property type="entry name" value="AB_hydrolase_fold"/>
</dbReference>
<comment type="function">
    <text evidence="3">Catalyzes the hydrolysis of N-formyl-L-kynurenine to L-kynurenine, the second step in the kynurenine pathway of tryptophan degradation. Kynurenine may be further oxidized to nicotinic acid, NAD(H) and NADP(H). Required for elimination of toxic metabolites.</text>
</comment>
<evidence type="ECO:0000313" key="5">
    <source>
        <dbReference type="EMBL" id="KAA8906348.1"/>
    </source>
</evidence>
<dbReference type="PANTHER" id="PTHR48081:SF33">
    <property type="entry name" value="KYNURENINE FORMAMIDASE"/>
    <property type="match status" value="1"/>
</dbReference>
<evidence type="ECO:0000313" key="6">
    <source>
        <dbReference type="Proteomes" id="UP000449547"/>
    </source>
</evidence>
<gene>
    <name evidence="3" type="primary">BNA7</name>
    <name evidence="5" type="ORF">DIURU_001086</name>
</gene>
<sequence length="237" mass="27015">MFVVHYGPEKLQEIKVFHYDPSVKHSIVCIHGGAWRDPLNTYNDWETLASMANEKAVNVFGVNYRLSPEVKHPTHLKDVNAALEMIIRDYPSENLGLVGHSVGATIALQMLDFENITGLPTQVNVNKVYLLDGIYDIPDLVLEYPSYISFVGEAFSSDTEWRQATQVTNGSDISQLDIVIIYSEDDELLSERQTLKLMAVLDKQNVTYKYHHGHWGKHEEMYRNPSVCNMIIKNSIE</sequence>
<comment type="caution">
    <text evidence="5">The sequence shown here is derived from an EMBL/GenBank/DDBJ whole genome shotgun (WGS) entry which is preliminary data.</text>
</comment>
<dbReference type="GO" id="GO:0034354">
    <property type="term" value="P:'de novo' NAD+ biosynthetic process from L-tryptophan"/>
    <property type="evidence" value="ECO:0007669"/>
    <property type="project" value="UniProtKB-UniRule"/>
</dbReference>
<reference evidence="5 6" key="1">
    <citation type="submission" date="2019-07" db="EMBL/GenBank/DDBJ databases">
        <title>Genome assembly of two rare yeast pathogens: Diutina rugosa and Trichomonascus ciferrii.</title>
        <authorList>
            <person name="Mixao V."/>
            <person name="Saus E."/>
            <person name="Hansen A."/>
            <person name="Lass-Flor C."/>
            <person name="Gabaldon T."/>
        </authorList>
    </citation>
    <scope>NUCLEOTIDE SEQUENCE [LARGE SCALE GENOMIC DNA]</scope>
    <source>
        <strain evidence="5 6">CBS 613</strain>
    </source>
</reference>
<dbReference type="InterPro" id="IPR013094">
    <property type="entry name" value="AB_hydrolase_3"/>
</dbReference>
<dbReference type="AlphaFoldDB" id="A0A642UVK9"/>
<dbReference type="PANTHER" id="PTHR48081">
    <property type="entry name" value="AB HYDROLASE SUPERFAMILY PROTEIN C4A8.06C"/>
    <property type="match status" value="1"/>
</dbReference>
<dbReference type="GO" id="GO:0004061">
    <property type="term" value="F:arylformamidase activity"/>
    <property type="evidence" value="ECO:0007669"/>
    <property type="project" value="UniProtKB-UniRule"/>
</dbReference>
<comment type="subunit">
    <text evidence="3">Homodimer.</text>
</comment>
<keyword evidence="6" id="KW-1185">Reference proteome</keyword>
<dbReference type="Gene3D" id="3.40.50.1820">
    <property type="entry name" value="alpha/beta hydrolase"/>
    <property type="match status" value="1"/>
</dbReference>
<dbReference type="InterPro" id="IPR027519">
    <property type="entry name" value="KFase_ver/fungi-typ"/>
</dbReference>
<dbReference type="InterPro" id="IPR050300">
    <property type="entry name" value="GDXG_lipolytic_enzyme"/>
</dbReference>
<protein>
    <recommendedName>
        <fullName evidence="3">Kynurenine formamidase</fullName>
        <shortName evidence="3">KFA</shortName>
        <shortName evidence="3">KFase</shortName>
        <ecNumber evidence="3">3.5.1.9</ecNumber>
    </recommendedName>
    <alternativeName>
        <fullName evidence="3">Arylformamidase</fullName>
    </alternativeName>
    <alternativeName>
        <fullName evidence="3">N-formylkynurenine formamidase</fullName>
        <shortName evidence="3">FKF</shortName>
    </alternativeName>
</protein>
<name>A0A642UVK9_DIURU</name>
<dbReference type="GO" id="GO:0019441">
    <property type="term" value="P:L-tryptophan catabolic process to kynurenine"/>
    <property type="evidence" value="ECO:0007669"/>
    <property type="project" value="UniProtKB-UniRule"/>
</dbReference>
<comment type="domain">
    <text evidence="3">The main chain amide nitrogen atoms of the second glycine and its adjacent residue in the HGGXW motif define the oxyanion hole, and stabilize the oxyanion that forms during the nucleophilic attack by the catalytic serine during substrate cleavage.</text>
</comment>
<dbReference type="EC" id="3.5.1.9" evidence="3"/>
<feature type="short sequence motif" description="HGGXW" evidence="3">
    <location>
        <begin position="31"/>
        <end position="35"/>
    </location>
</feature>
<feature type="active site" evidence="3">
    <location>
        <position position="218"/>
    </location>
</feature>
<comment type="catalytic activity">
    <reaction evidence="3">
        <text>N-formyl-L-kynurenine + H2O = L-kynurenine + formate + H(+)</text>
        <dbReference type="Rhea" id="RHEA:13009"/>
        <dbReference type="ChEBI" id="CHEBI:15377"/>
        <dbReference type="ChEBI" id="CHEBI:15378"/>
        <dbReference type="ChEBI" id="CHEBI:15740"/>
        <dbReference type="ChEBI" id="CHEBI:57959"/>
        <dbReference type="ChEBI" id="CHEBI:58629"/>
        <dbReference type="EC" id="3.5.1.9"/>
    </reaction>
</comment>
<dbReference type="OrthoDB" id="420264at2759"/>
<evidence type="ECO:0000256" key="2">
    <source>
        <dbReference type="ARBA" id="ARBA00023079"/>
    </source>
</evidence>
<accession>A0A642UVK9</accession>
<keyword evidence="2 3" id="KW-0823">Tryptophan catabolism</keyword>
<dbReference type="HAMAP" id="MF_03014">
    <property type="entry name" value="KFase"/>
    <property type="match status" value="1"/>
</dbReference>
<dbReference type="OMA" id="DHYDIMK"/>
<dbReference type="VEuPathDB" id="FungiDB:DIURU_001086"/>
<feature type="active site" description="Nucleophile" evidence="3">
    <location>
        <position position="101"/>
    </location>
</feature>
<feature type="domain" description="Alpha/beta hydrolase fold-3" evidence="4">
    <location>
        <begin position="27"/>
        <end position="125"/>
    </location>
</feature>
<organism evidence="5 6">
    <name type="scientific">Diutina rugosa</name>
    <name type="common">Yeast</name>
    <name type="synonym">Candida rugosa</name>
    <dbReference type="NCBI Taxonomy" id="5481"/>
    <lineage>
        <taxon>Eukaryota</taxon>
        <taxon>Fungi</taxon>
        <taxon>Dikarya</taxon>
        <taxon>Ascomycota</taxon>
        <taxon>Saccharomycotina</taxon>
        <taxon>Pichiomycetes</taxon>
        <taxon>Debaryomycetaceae</taxon>
        <taxon>Diutina</taxon>
    </lineage>
</organism>